<dbReference type="PIRSF" id="PIRSF001434">
    <property type="entry name" value="CGS"/>
    <property type="match status" value="1"/>
</dbReference>
<dbReference type="Gene3D" id="3.90.1150.10">
    <property type="entry name" value="Aspartate Aminotransferase, domain 1"/>
    <property type="match status" value="1"/>
</dbReference>
<dbReference type="EC" id="4.4.1.1" evidence="4"/>
<evidence type="ECO:0000313" key="10">
    <source>
        <dbReference type="EMBL" id="CAG9811697.1"/>
    </source>
</evidence>
<dbReference type="GO" id="GO:0019346">
    <property type="term" value="P:transsulfuration"/>
    <property type="evidence" value="ECO:0007669"/>
    <property type="project" value="InterPro"/>
</dbReference>
<keyword evidence="6" id="KW-0028">Amino-acid biosynthesis</keyword>
<dbReference type="GO" id="GO:0030170">
    <property type="term" value="F:pyridoxal phosphate binding"/>
    <property type="evidence" value="ECO:0007669"/>
    <property type="project" value="InterPro"/>
</dbReference>
<evidence type="ECO:0000256" key="6">
    <source>
        <dbReference type="ARBA" id="ARBA00023192"/>
    </source>
</evidence>
<organism evidence="10 11">
    <name type="scientific">Chironomus riparius</name>
    <dbReference type="NCBI Taxonomy" id="315576"/>
    <lineage>
        <taxon>Eukaryota</taxon>
        <taxon>Metazoa</taxon>
        <taxon>Ecdysozoa</taxon>
        <taxon>Arthropoda</taxon>
        <taxon>Hexapoda</taxon>
        <taxon>Insecta</taxon>
        <taxon>Pterygota</taxon>
        <taxon>Neoptera</taxon>
        <taxon>Endopterygota</taxon>
        <taxon>Diptera</taxon>
        <taxon>Nematocera</taxon>
        <taxon>Chironomoidea</taxon>
        <taxon>Chironomidae</taxon>
        <taxon>Chironominae</taxon>
        <taxon>Chironomus</taxon>
    </lineage>
</organism>
<gene>
    <name evidence="10" type="ORF">CHIRRI_LOCUS14504</name>
</gene>
<dbReference type="PANTHER" id="PTHR11808">
    <property type="entry name" value="TRANS-SULFURATION ENZYME FAMILY MEMBER"/>
    <property type="match status" value="1"/>
</dbReference>
<dbReference type="GO" id="GO:0004123">
    <property type="term" value="F:cystathionine gamma-lyase activity"/>
    <property type="evidence" value="ECO:0007669"/>
    <property type="project" value="TreeGrafter"/>
</dbReference>
<sequence>MNSNGEYEFDDQNESSLWEKLGFLKKSRSFATKSIHMDRKFEEFESSSTLSLINLTSTYKLFEAHNPTSYQYSRFGNPTRNNLEKCLASLENSKYAVTYASGLGAQTAIISTLKKGEKIVVDFDMNFDSIRLFKNFTGNMAMELEFVDFSDLDALKNALKENTKLVWMETPSSRTMKVLDIRKISDFVHENLPTARVVVDNTILSSYLQRPLEFGADVVVYSINKYVHGYSDVVMGSIAVNDDKVHEKLKYHQGAMGIIPSPFDCYMVNKSLKTLSLRMDHHMKVSYKIAKWLEKQPQIEVVLHPALQSHPKHDVACQQSHGHSGVFAFKLKNPENVENFLKNLKIFLKVESIGGFESFMRRAEKVEGIEVDGNLINVSIGLEDADDLIEDIQQALDGRSEGSNGDKLEFY</sequence>
<keyword evidence="11" id="KW-1185">Reference proteome</keyword>
<dbReference type="InterPro" id="IPR015424">
    <property type="entry name" value="PyrdxlP-dep_Trfase"/>
</dbReference>
<keyword evidence="5 8" id="KW-0663">Pyridoxal phosphate</keyword>
<evidence type="ECO:0000313" key="11">
    <source>
        <dbReference type="Proteomes" id="UP001153620"/>
    </source>
</evidence>
<dbReference type="PANTHER" id="PTHR11808:SF15">
    <property type="entry name" value="CYSTATHIONINE GAMMA-LYASE"/>
    <property type="match status" value="1"/>
</dbReference>
<accession>A0A9N9X147</accession>
<dbReference type="InterPro" id="IPR000277">
    <property type="entry name" value="Cys/Met-Metab_PyrdxlP-dep_enz"/>
</dbReference>
<evidence type="ECO:0000256" key="4">
    <source>
        <dbReference type="ARBA" id="ARBA00012085"/>
    </source>
</evidence>
<protein>
    <recommendedName>
        <fullName evidence="4">cystathionine gamma-lyase</fullName>
        <ecNumber evidence="4">4.4.1.1</ecNumber>
    </recommendedName>
    <alternativeName>
        <fullName evidence="7">Gamma-cystathionase</fullName>
    </alternativeName>
</protein>
<reference evidence="10" key="2">
    <citation type="submission" date="2022-10" db="EMBL/GenBank/DDBJ databases">
        <authorList>
            <consortium name="ENA_rothamsted_submissions"/>
            <consortium name="culmorum"/>
            <person name="King R."/>
        </authorList>
    </citation>
    <scope>NUCLEOTIDE SEQUENCE</scope>
</reference>
<dbReference type="SUPFAM" id="SSF53383">
    <property type="entry name" value="PLP-dependent transferases"/>
    <property type="match status" value="1"/>
</dbReference>
<evidence type="ECO:0000256" key="7">
    <source>
        <dbReference type="ARBA" id="ARBA00029853"/>
    </source>
</evidence>
<evidence type="ECO:0000256" key="3">
    <source>
        <dbReference type="ARBA" id="ARBA00009077"/>
    </source>
</evidence>
<evidence type="ECO:0000256" key="9">
    <source>
        <dbReference type="RuleBase" id="RU362118"/>
    </source>
</evidence>
<dbReference type="Pfam" id="PF01053">
    <property type="entry name" value="Cys_Met_Meta_PP"/>
    <property type="match status" value="1"/>
</dbReference>
<dbReference type="InterPro" id="IPR015421">
    <property type="entry name" value="PyrdxlP-dep_Trfase_major"/>
</dbReference>
<dbReference type="GO" id="GO:0005737">
    <property type="term" value="C:cytoplasm"/>
    <property type="evidence" value="ECO:0007669"/>
    <property type="project" value="TreeGrafter"/>
</dbReference>
<comment type="cofactor">
    <cofactor evidence="1 9">
        <name>pyridoxal 5'-phosphate</name>
        <dbReference type="ChEBI" id="CHEBI:597326"/>
    </cofactor>
</comment>
<dbReference type="Gene3D" id="3.40.640.10">
    <property type="entry name" value="Type I PLP-dependent aspartate aminotransferase-like (Major domain)"/>
    <property type="match status" value="1"/>
</dbReference>
<name>A0A9N9X147_9DIPT</name>
<evidence type="ECO:0000256" key="1">
    <source>
        <dbReference type="ARBA" id="ARBA00001933"/>
    </source>
</evidence>
<dbReference type="FunFam" id="3.40.640.10:FF:000046">
    <property type="entry name" value="Cystathionine gamma-lyase"/>
    <property type="match status" value="1"/>
</dbReference>
<dbReference type="InterPro" id="IPR015422">
    <property type="entry name" value="PyrdxlP-dep_Trfase_small"/>
</dbReference>
<proteinExistence type="inferred from homology"/>
<dbReference type="OrthoDB" id="3512640at2759"/>
<feature type="modified residue" description="N6-(pyridoxal phosphate)lysine" evidence="8">
    <location>
        <position position="225"/>
    </location>
</feature>
<evidence type="ECO:0000256" key="5">
    <source>
        <dbReference type="ARBA" id="ARBA00022898"/>
    </source>
</evidence>
<dbReference type="CDD" id="cd00614">
    <property type="entry name" value="CGS_like"/>
    <property type="match status" value="1"/>
</dbReference>
<dbReference type="Proteomes" id="UP001153620">
    <property type="component" value="Chromosome 4"/>
</dbReference>
<dbReference type="AlphaFoldDB" id="A0A9N9X147"/>
<dbReference type="EMBL" id="OU895880">
    <property type="protein sequence ID" value="CAG9811697.1"/>
    <property type="molecule type" value="Genomic_DNA"/>
</dbReference>
<evidence type="ECO:0000256" key="8">
    <source>
        <dbReference type="PIRSR" id="PIRSR001434-2"/>
    </source>
</evidence>
<dbReference type="GO" id="GO:0019343">
    <property type="term" value="P:cysteine biosynthetic process via cystathionine"/>
    <property type="evidence" value="ECO:0007669"/>
    <property type="project" value="TreeGrafter"/>
</dbReference>
<comment type="pathway">
    <text evidence="2">Amino-acid biosynthesis; L-cysteine biosynthesis; L-cysteine from L-homocysteine and L-serine: step 2/2.</text>
</comment>
<comment type="similarity">
    <text evidence="3 9">Belongs to the trans-sulfuration enzymes family.</text>
</comment>
<keyword evidence="6" id="KW-0198">Cysteine biosynthesis</keyword>
<evidence type="ECO:0000256" key="2">
    <source>
        <dbReference type="ARBA" id="ARBA00005038"/>
    </source>
</evidence>
<reference evidence="10" key="1">
    <citation type="submission" date="2022-01" db="EMBL/GenBank/DDBJ databases">
        <authorList>
            <person name="King R."/>
        </authorList>
    </citation>
    <scope>NUCLEOTIDE SEQUENCE</scope>
</reference>